<dbReference type="PROSITE" id="PS50963">
    <property type="entry name" value="LINK_2"/>
    <property type="match status" value="1"/>
</dbReference>
<keyword evidence="2" id="KW-0812">Transmembrane</keyword>
<name>A0A6C0AWD0_9ZZZZ</name>
<feature type="domain" description="Link" evidence="3">
    <location>
        <begin position="60"/>
        <end position="162"/>
    </location>
</feature>
<evidence type="ECO:0000256" key="2">
    <source>
        <dbReference type="SAM" id="Phobius"/>
    </source>
</evidence>
<dbReference type="GO" id="GO:0007155">
    <property type="term" value="P:cell adhesion"/>
    <property type="evidence" value="ECO:0007669"/>
    <property type="project" value="InterPro"/>
</dbReference>
<evidence type="ECO:0000256" key="1">
    <source>
        <dbReference type="ARBA" id="ARBA00023157"/>
    </source>
</evidence>
<dbReference type="InterPro" id="IPR016187">
    <property type="entry name" value="CTDL_fold"/>
</dbReference>
<organism evidence="4">
    <name type="scientific">viral metagenome</name>
    <dbReference type="NCBI Taxonomy" id="1070528"/>
    <lineage>
        <taxon>unclassified sequences</taxon>
        <taxon>metagenomes</taxon>
        <taxon>organismal metagenomes</taxon>
    </lineage>
</organism>
<keyword evidence="1" id="KW-1015">Disulfide bond</keyword>
<feature type="transmembrane region" description="Helical" evidence="2">
    <location>
        <begin position="6"/>
        <end position="24"/>
    </location>
</feature>
<protein>
    <recommendedName>
        <fullName evidence="3">Link domain-containing protein</fullName>
    </recommendedName>
</protein>
<dbReference type="AlphaFoldDB" id="A0A6C0AWD0"/>
<dbReference type="GO" id="GO:0005540">
    <property type="term" value="F:hyaluronic acid binding"/>
    <property type="evidence" value="ECO:0007669"/>
    <property type="project" value="InterPro"/>
</dbReference>
<dbReference type="InterPro" id="IPR000538">
    <property type="entry name" value="Link_dom"/>
</dbReference>
<dbReference type="Pfam" id="PF00193">
    <property type="entry name" value="Xlink"/>
    <property type="match status" value="1"/>
</dbReference>
<evidence type="ECO:0000259" key="3">
    <source>
        <dbReference type="PROSITE" id="PS50963"/>
    </source>
</evidence>
<dbReference type="SUPFAM" id="SSF56436">
    <property type="entry name" value="C-type lectin-like"/>
    <property type="match status" value="1"/>
</dbReference>
<dbReference type="EMBL" id="MN738769">
    <property type="protein sequence ID" value="QHS83876.1"/>
    <property type="molecule type" value="Genomic_DNA"/>
</dbReference>
<dbReference type="Gene3D" id="3.10.100.10">
    <property type="entry name" value="Mannose-Binding Protein A, subunit A"/>
    <property type="match status" value="1"/>
</dbReference>
<dbReference type="SMART" id="SM00445">
    <property type="entry name" value="LINK"/>
    <property type="match status" value="1"/>
</dbReference>
<keyword evidence="2" id="KW-0472">Membrane</keyword>
<keyword evidence="2" id="KW-1133">Transmembrane helix</keyword>
<accession>A0A6C0AWD0</accession>
<reference evidence="4" key="1">
    <citation type="journal article" date="2020" name="Nature">
        <title>Giant virus diversity and host interactions through global metagenomics.</title>
        <authorList>
            <person name="Schulz F."/>
            <person name="Roux S."/>
            <person name="Paez-Espino D."/>
            <person name="Jungbluth S."/>
            <person name="Walsh D.A."/>
            <person name="Denef V.J."/>
            <person name="McMahon K.D."/>
            <person name="Konstantinidis K.T."/>
            <person name="Eloe-Fadrosh E.A."/>
            <person name="Kyrpides N.C."/>
            <person name="Woyke T."/>
        </authorList>
    </citation>
    <scope>NUCLEOTIDE SEQUENCE</scope>
    <source>
        <strain evidence="4">GVMAG-S-ERX555961-36</strain>
    </source>
</reference>
<evidence type="ECO:0000313" key="4">
    <source>
        <dbReference type="EMBL" id="QHS83876.1"/>
    </source>
</evidence>
<sequence length="214" mass="24812">MENLDSWLIVILFSISILLSLYFYRDYIFQIAETTAQPSLAVESDEHPHYATPLSQVKNHSKDEVFHVAGHMVPYNKAEKVCSQYNSKLANYDQLIHAYQHGAEWCNYGWSQDQLALYPTQKGTWESIQNAENEKDRNMCGHYGINGGKFDRKMKFGVNCYGVRPPAPESGFVHPDLPKPKEVKIVKKRDRPIDDLVIVPYNRVRWQRDMYPVS</sequence>
<proteinExistence type="predicted"/>
<dbReference type="InterPro" id="IPR016186">
    <property type="entry name" value="C-type_lectin-like/link_sf"/>
</dbReference>